<dbReference type="OrthoDB" id="1481013at2759"/>
<dbReference type="GO" id="GO:0016020">
    <property type="term" value="C:membrane"/>
    <property type="evidence" value="ECO:0007669"/>
    <property type="project" value="UniProtKB-SubCell"/>
</dbReference>
<evidence type="ECO:0000256" key="1">
    <source>
        <dbReference type="ARBA" id="ARBA00004167"/>
    </source>
</evidence>
<dbReference type="GO" id="GO:0005524">
    <property type="term" value="F:ATP binding"/>
    <property type="evidence" value="ECO:0007669"/>
    <property type="project" value="InterPro"/>
</dbReference>
<name>A0A6A1VD10_9ROSI</name>
<evidence type="ECO:0000313" key="9">
    <source>
        <dbReference type="Proteomes" id="UP000516437"/>
    </source>
</evidence>
<keyword evidence="4" id="KW-1133">Transmembrane helix</keyword>
<dbReference type="PROSITE" id="PS50011">
    <property type="entry name" value="PROTEIN_KINASE_DOM"/>
    <property type="match status" value="1"/>
</dbReference>
<dbReference type="InterPro" id="IPR011009">
    <property type="entry name" value="Kinase-like_dom_sf"/>
</dbReference>
<reference evidence="8 9" key="1">
    <citation type="journal article" date="2019" name="Plant Biotechnol. J.">
        <title>The red bayberry genome and genetic basis of sex determination.</title>
        <authorList>
            <person name="Jia H.M."/>
            <person name="Jia H.J."/>
            <person name="Cai Q.L."/>
            <person name="Wang Y."/>
            <person name="Zhao H.B."/>
            <person name="Yang W.F."/>
            <person name="Wang G.Y."/>
            <person name="Li Y.H."/>
            <person name="Zhan D.L."/>
            <person name="Shen Y.T."/>
            <person name="Niu Q.F."/>
            <person name="Chang L."/>
            <person name="Qiu J."/>
            <person name="Zhao L."/>
            <person name="Xie H.B."/>
            <person name="Fu W.Y."/>
            <person name="Jin J."/>
            <person name="Li X.W."/>
            <person name="Jiao Y."/>
            <person name="Zhou C.C."/>
            <person name="Tu T."/>
            <person name="Chai C.Y."/>
            <person name="Gao J.L."/>
            <person name="Fan L.J."/>
            <person name="van de Weg E."/>
            <person name="Wang J.Y."/>
            <person name="Gao Z.S."/>
        </authorList>
    </citation>
    <scope>NUCLEOTIDE SEQUENCE [LARGE SCALE GENOMIC DNA]</scope>
    <source>
        <tissue evidence="8">Leaves</tissue>
    </source>
</reference>
<dbReference type="Proteomes" id="UP000516437">
    <property type="component" value="Chromosome 6"/>
</dbReference>
<proteinExistence type="predicted"/>
<feature type="domain" description="Protein kinase" evidence="7">
    <location>
        <begin position="1"/>
        <end position="115"/>
    </location>
</feature>
<comment type="subcellular location">
    <subcellularLocation>
        <location evidence="1">Membrane</location>
        <topology evidence="1">Single-pass membrane protein</topology>
    </subcellularLocation>
</comment>
<keyword evidence="3" id="KW-0732">Signal</keyword>
<gene>
    <name evidence="8" type="ORF">CJ030_MR6G004334</name>
</gene>
<accession>A0A6A1VD10</accession>
<dbReference type="Pfam" id="PF00069">
    <property type="entry name" value="Pkinase"/>
    <property type="match status" value="1"/>
</dbReference>
<evidence type="ECO:0000256" key="3">
    <source>
        <dbReference type="ARBA" id="ARBA00022729"/>
    </source>
</evidence>
<feature type="compositionally biased region" description="Low complexity" evidence="6">
    <location>
        <begin position="142"/>
        <end position="172"/>
    </location>
</feature>
<dbReference type="AlphaFoldDB" id="A0A6A1VD10"/>
<evidence type="ECO:0000256" key="6">
    <source>
        <dbReference type="SAM" id="MobiDB-lite"/>
    </source>
</evidence>
<keyword evidence="5" id="KW-0472">Membrane</keyword>
<organism evidence="8 9">
    <name type="scientific">Morella rubra</name>
    <name type="common">Chinese bayberry</name>
    <dbReference type="NCBI Taxonomy" id="262757"/>
    <lineage>
        <taxon>Eukaryota</taxon>
        <taxon>Viridiplantae</taxon>
        <taxon>Streptophyta</taxon>
        <taxon>Embryophyta</taxon>
        <taxon>Tracheophyta</taxon>
        <taxon>Spermatophyta</taxon>
        <taxon>Magnoliopsida</taxon>
        <taxon>eudicotyledons</taxon>
        <taxon>Gunneridae</taxon>
        <taxon>Pentapetalae</taxon>
        <taxon>rosids</taxon>
        <taxon>fabids</taxon>
        <taxon>Fagales</taxon>
        <taxon>Myricaceae</taxon>
        <taxon>Morella</taxon>
    </lineage>
</organism>
<comment type="caution">
    <text evidence="8">The sequence shown here is derived from an EMBL/GenBank/DDBJ whole genome shotgun (WGS) entry which is preliminary data.</text>
</comment>
<protein>
    <recommendedName>
        <fullName evidence="7">Protein kinase domain-containing protein</fullName>
    </recommendedName>
</protein>
<dbReference type="GO" id="GO:0004672">
    <property type="term" value="F:protein kinase activity"/>
    <property type="evidence" value="ECO:0007669"/>
    <property type="project" value="InterPro"/>
</dbReference>
<evidence type="ECO:0000256" key="4">
    <source>
        <dbReference type="ARBA" id="ARBA00022989"/>
    </source>
</evidence>
<evidence type="ECO:0000313" key="8">
    <source>
        <dbReference type="EMBL" id="KAB1210056.1"/>
    </source>
</evidence>
<dbReference type="SUPFAM" id="SSF56112">
    <property type="entry name" value="Protein kinase-like (PK-like)"/>
    <property type="match status" value="1"/>
</dbReference>
<keyword evidence="2" id="KW-0812">Transmembrane</keyword>
<feature type="region of interest" description="Disordered" evidence="6">
    <location>
        <begin position="141"/>
        <end position="172"/>
    </location>
</feature>
<sequence length="172" mass="18717">MRGTRGYLAPEWISGVAITAKADVYSYGMMLFEFVSGRRNSEPSPDGKIRFFPTWAAGLMSQGGDVLSLLDPRLEGNADVEEVSRLCRVACWCVQDDETNRPPMGQVVQILESVLDVNLAPVPRSLQLFVDNEEHLVFFTESSSSQSSQARSNTSTASSQSKGALSSTSSKS</sequence>
<dbReference type="PANTHER" id="PTHR47974">
    <property type="entry name" value="OS07G0415500 PROTEIN"/>
    <property type="match status" value="1"/>
</dbReference>
<dbReference type="Gene3D" id="1.10.510.10">
    <property type="entry name" value="Transferase(Phosphotransferase) domain 1"/>
    <property type="match status" value="1"/>
</dbReference>
<evidence type="ECO:0000259" key="7">
    <source>
        <dbReference type="PROSITE" id="PS50011"/>
    </source>
</evidence>
<dbReference type="InterPro" id="IPR000719">
    <property type="entry name" value="Prot_kinase_dom"/>
</dbReference>
<evidence type="ECO:0000256" key="2">
    <source>
        <dbReference type="ARBA" id="ARBA00022692"/>
    </source>
</evidence>
<evidence type="ECO:0000256" key="5">
    <source>
        <dbReference type="ARBA" id="ARBA00023136"/>
    </source>
</evidence>
<keyword evidence="9" id="KW-1185">Reference proteome</keyword>
<dbReference type="EMBL" id="RXIC02000024">
    <property type="protein sequence ID" value="KAB1210056.1"/>
    <property type="molecule type" value="Genomic_DNA"/>
</dbReference>
<dbReference type="PANTHER" id="PTHR47974:SF19">
    <property type="entry name" value="RECEPTOR-LIKE SERINE_THREONINE-PROTEIN KINASE"/>
    <property type="match status" value="1"/>
</dbReference>